<dbReference type="KEGG" id="dpp:DICPUDRAFT_41498"/>
<dbReference type="InterPro" id="IPR000626">
    <property type="entry name" value="Ubiquitin-like_dom"/>
</dbReference>
<dbReference type="InParanoid" id="F1A098"/>
<evidence type="ECO:0000313" key="2">
    <source>
        <dbReference type="EMBL" id="EGC30395.1"/>
    </source>
</evidence>
<dbReference type="FunCoup" id="F1A098">
    <property type="interactions" value="70"/>
</dbReference>
<dbReference type="EMBL" id="GL871333">
    <property type="protein sequence ID" value="EGC30395.1"/>
    <property type="molecule type" value="Genomic_DNA"/>
</dbReference>
<proteinExistence type="predicted"/>
<dbReference type="Proteomes" id="UP000001064">
    <property type="component" value="Unassembled WGS sequence"/>
</dbReference>
<dbReference type="GeneID" id="10510639"/>
<organism evidence="2 3">
    <name type="scientific">Dictyostelium purpureum</name>
    <name type="common">Slime mold</name>
    <dbReference type="NCBI Taxonomy" id="5786"/>
    <lineage>
        <taxon>Eukaryota</taxon>
        <taxon>Amoebozoa</taxon>
        <taxon>Evosea</taxon>
        <taxon>Eumycetozoa</taxon>
        <taxon>Dictyostelia</taxon>
        <taxon>Dictyosteliales</taxon>
        <taxon>Dictyosteliaceae</taxon>
        <taxon>Dictyostelium</taxon>
    </lineage>
</organism>
<dbReference type="SUPFAM" id="SSF54236">
    <property type="entry name" value="Ubiquitin-like"/>
    <property type="match status" value="1"/>
</dbReference>
<accession>F1A098</accession>
<dbReference type="Gene3D" id="3.10.20.90">
    <property type="entry name" value="Phosphatidylinositol 3-kinase Catalytic Subunit, Chain A, domain 1"/>
    <property type="match status" value="1"/>
</dbReference>
<dbReference type="InterPro" id="IPR029071">
    <property type="entry name" value="Ubiquitin-like_domsf"/>
</dbReference>
<dbReference type="CDD" id="cd17039">
    <property type="entry name" value="Ubl_ubiquitin_like"/>
    <property type="match status" value="1"/>
</dbReference>
<dbReference type="PROSITE" id="PS50053">
    <property type="entry name" value="UBIQUITIN_2"/>
    <property type="match status" value="1"/>
</dbReference>
<name>F1A098_DICPU</name>
<reference evidence="3" key="1">
    <citation type="journal article" date="2011" name="Genome Biol.">
        <title>Comparative genomics of the social amoebae Dictyostelium discoideum and Dictyostelium purpureum.</title>
        <authorList>
            <consortium name="US DOE Joint Genome Institute (JGI-PGF)"/>
            <person name="Sucgang R."/>
            <person name="Kuo A."/>
            <person name="Tian X."/>
            <person name="Salerno W."/>
            <person name="Parikh A."/>
            <person name="Feasley C.L."/>
            <person name="Dalin E."/>
            <person name="Tu H."/>
            <person name="Huang E."/>
            <person name="Barry K."/>
            <person name="Lindquist E."/>
            <person name="Shapiro H."/>
            <person name="Bruce D."/>
            <person name="Schmutz J."/>
            <person name="Salamov A."/>
            <person name="Fey P."/>
            <person name="Gaudet P."/>
            <person name="Anjard C."/>
            <person name="Babu M.M."/>
            <person name="Basu S."/>
            <person name="Bushmanova Y."/>
            <person name="van der Wel H."/>
            <person name="Katoh-Kurasawa M."/>
            <person name="Dinh C."/>
            <person name="Coutinho P.M."/>
            <person name="Saito T."/>
            <person name="Elias M."/>
            <person name="Schaap P."/>
            <person name="Kay R.R."/>
            <person name="Henrissat B."/>
            <person name="Eichinger L."/>
            <person name="Rivero F."/>
            <person name="Putnam N.H."/>
            <person name="West C.M."/>
            <person name="Loomis W.F."/>
            <person name="Chisholm R.L."/>
            <person name="Shaulsky G."/>
            <person name="Strassmann J.E."/>
            <person name="Queller D.C."/>
            <person name="Kuspa A."/>
            <person name="Grigoriev I.V."/>
        </authorList>
    </citation>
    <scope>NUCLEOTIDE SEQUENCE [LARGE SCALE GENOMIC DNA]</scope>
    <source>
        <strain evidence="3">QSDP1</strain>
    </source>
</reference>
<dbReference type="OMA" id="IQVEDND"/>
<dbReference type="RefSeq" id="XP_003293092.1">
    <property type="nucleotide sequence ID" value="XM_003293044.1"/>
</dbReference>
<dbReference type="VEuPathDB" id="AmoebaDB:DICPUDRAFT_41498"/>
<evidence type="ECO:0000259" key="1">
    <source>
        <dbReference type="PROSITE" id="PS50053"/>
    </source>
</evidence>
<dbReference type="AlphaFoldDB" id="F1A098"/>
<feature type="domain" description="Ubiquitin-like" evidence="1">
    <location>
        <begin position="26"/>
        <end position="83"/>
    </location>
</feature>
<protein>
    <recommendedName>
        <fullName evidence="1">Ubiquitin-like domain-containing protein</fullName>
    </recommendedName>
</protein>
<evidence type="ECO:0000313" key="3">
    <source>
        <dbReference type="Proteomes" id="UP000001064"/>
    </source>
</evidence>
<dbReference type="eggNOG" id="ENOG502RI3E">
    <property type="taxonomic scope" value="Eukaryota"/>
</dbReference>
<dbReference type="OrthoDB" id="18713at2759"/>
<sequence>MKINCQLPNHTNEEFDFDNIDLEHTSLVDLKTRIYDRTGTPIENQVIEIDNKRLPCRYDKKSLSKLHINESSNLRVVYVLDGGCDCCGCGCDLCGCGGSCRCSIQ</sequence>
<gene>
    <name evidence="2" type="ORF">DICPUDRAFT_41498</name>
</gene>
<keyword evidence="3" id="KW-1185">Reference proteome</keyword>
<dbReference type="STRING" id="5786.F1A098"/>